<dbReference type="HOGENOM" id="CLU_2006047_0_0_1"/>
<protein>
    <submittedName>
        <fullName evidence="1 2">Uncharacterized protein</fullName>
    </submittedName>
</protein>
<accession>R7UU16</accession>
<dbReference type="EnsemblMetazoa" id="CapteT202244">
    <property type="protein sequence ID" value="CapteP202244"/>
    <property type="gene ID" value="CapteG202244"/>
</dbReference>
<evidence type="ECO:0000313" key="2">
    <source>
        <dbReference type="EnsemblMetazoa" id="CapteP202244"/>
    </source>
</evidence>
<dbReference type="AlphaFoldDB" id="R7UU16"/>
<reference evidence="1 3" key="2">
    <citation type="journal article" date="2013" name="Nature">
        <title>Insights into bilaterian evolution from three spiralian genomes.</title>
        <authorList>
            <person name="Simakov O."/>
            <person name="Marletaz F."/>
            <person name="Cho S.J."/>
            <person name="Edsinger-Gonzales E."/>
            <person name="Havlak P."/>
            <person name="Hellsten U."/>
            <person name="Kuo D.H."/>
            <person name="Larsson T."/>
            <person name="Lv J."/>
            <person name="Arendt D."/>
            <person name="Savage R."/>
            <person name="Osoegawa K."/>
            <person name="de Jong P."/>
            <person name="Grimwood J."/>
            <person name="Chapman J.A."/>
            <person name="Shapiro H."/>
            <person name="Aerts A."/>
            <person name="Otillar R.P."/>
            <person name="Terry A.Y."/>
            <person name="Boore J.L."/>
            <person name="Grigoriev I.V."/>
            <person name="Lindberg D.R."/>
            <person name="Seaver E.C."/>
            <person name="Weisblat D.A."/>
            <person name="Putnam N.H."/>
            <person name="Rokhsar D.S."/>
        </authorList>
    </citation>
    <scope>NUCLEOTIDE SEQUENCE</scope>
    <source>
        <strain evidence="1 3">I ESC-2004</strain>
    </source>
</reference>
<sequence>MLAALIKTDTCLTEAKRIRTTQREAMDTRAMVTKSMAMGSMQAKESMHPAMGAIMEDRTQAMEDMAQVMVATVRLMEDMIQAMEDMIPATEDMVVGMEVPTQLGSIEGRKAQLQFAAILIGRGV</sequence>
<keyword evidence="3" id="KW-1185">Reference proteome</keyword>
<dbReference type="Proteomes" id="UP000014760">
    <property type="component" value="Unassembled WGS sequence"/>
</dbReference>
<organism evidence="1">
    <name type="scientific">Capitella teleta</name>
    <name type="common">Polychaete worm</name>
    <dbReference type="NCBI Taxonomy" id="283909"/>
    <lineage>
        <taxon>Eukaryota</taxon>
        <taxon>Metazoa</taxon>
        <taxon>Spiralia</taxon>
        <taxon>Lophotrochozoa</taxon>
        <taxon>Annelida</taxon>
        <taxon>Polychaeta</taxon>
        <taxon>Sedentaria</taxon>
        <taxon>Scolecida</taxon>
        <taxon>Capitellidae</taxon>
        <taxon>Capitella</taxon>
    </lineage>
</organism>
<dbReference type="EMBL" id="KB298084">
    <property type="protein sequence ID" value="ELU09633.1"/>
    <property type="molecule type" value="Genomic_DNA"/>
</dbReference>
<reference evidence="3" key="1">
    <citation type="submission" date="2012-12" db="EMBL/GenBank/DDBJ databases">
        <authorList>
            <person name="Hellsten U."/>
            <person name="Grimwood J."/>
            <person name="Chapman J.A."/>
            <person name="Shapiro H."/>
            <person name="Aerts A."/>
            <person name="Otillar R.P."/>
            <person name="Terry A.Y."/>
            <person name="Boore J.L."/>
            <person name="Simakov O."/>
            <person name="Marletaz F."/>
            <person name="Cho S.-J."/>
            <person name="Edsinger-Gonzales E."/>
            <person name="Havlak P."/>
            <person name="Kuo D.-H."/>
            <person name="Larsson T."/>
            <person name="Lv J."/>
            <person name="Arendt D."/>
            <person name="Savage R."/>
            <person name="Osoegawa K."/>
            <person name="de Jong P."/>
            <person name="Lindberg D.R."/>
            <person name="Seaver E.C."/>
            <person name="Weisblat D.A."/>
            <person name="Putnam N.H."/>
            <person name="Grigoriev I.V."/>
            <person name="Rokhsar D.S."/>
        </authorList>
    </citation>
    <scope>NUCLEOTIDE SEQUENCE</scope>
    <source>
        <strain evidence="3">I ESC-2004</strain>
    </source>
</reference>
<gene>
    <name evidence="1" type="ORF">CAPTEDRAFT_202244</name>
</gene>
<evidence type="ECO:0000313" key="3">
    <source>
        <dbReference type="Proteomes" id="UP000014760"/>
    </source>
</evidence>
<reference evidence="2" key="3">
    <citation type="submission" date="2015-06" db="UniProtKB">
        <authorList>
            <consortium name="EnsemblMetazoa"/>
        </authorList>
    </citation>
    <scope>IDENTIFICATION</scope>
</reference>
<evidence type="ECO:0000313" key="1">
    <source>
        <dbReference type="EMBL" id="ELU09633.1"/>
    </source>
</evidence>
<name>R7UU16_CAPTE</name>
<dbReference type="EMBL" id="AMQN01006317">
    <property type="status" value="NOT_ANNOTATED_CDS"/>
    <property type="molecule type" value="Genomic_DNA"/>
</dbReference>
<proteinExistence type="predicted"/>